<proteinExistence type="predicted"/>
<accession>A0A1L7WLU9</accession>
<evidence type="ECO:0000313" key="2">
    <source>
        <dbReference type="Proteomes" id="UP000184330"/>
    </source>
</evidence>
<organism evidence="1 2">
    <name type="scientific">Phialocephala subalpina</name>
    <dbReference type="NCBI Taxonomy" id="576137"/>
    <lineage>
        <taxon>Eukaryota</taxon>
        <taxon>Fungi</taxon>
        <taxon>Dikarya</taxon>
        <taxon>Ascomycota</taxon>
        <taxon>Pezizomycotina</taxon>
        <taxon>Leotiomycetes</taxon>
        <taxon>Helotiales</taxon>
        <taxon>Mollisiaceae</taxon>
        <taxon>Phialocephala</taxon>
        <taxon>Phialocephala fortinii species complex</taxon>
    </lineage>
</organism>
<dbReference type="AlphaFoldDB" id="A0A1L7WLU9"/>
<gene>
    <name evidence="1" type="ORF">PAC_03610</name>
</gene>
<protein>
    <submittedName>
        <fullName evidence="1">Uncharacterized protein</fullName>
    </submittedName>
</protein>
<sequence>MEMHAPPRVIKFSYKTDRNGNVGIRGNVPPIPLRISKKWKAEFSKRYVKTFATSHVSAMTWADHNRDTIYFDESHNEEDENNITGSVFDFISIINSAELRLVQSLAVHTAALVWAYEPFTVEILAQFGKLKTLHIIHDDKPDHIIEAGMTEKERNEELTTVEVWDLDEKVHGMEKWLASVHNSTIPPSQVHQPAFNQWVYHKSYKSEFKRVRKEMIAEKNVEEFPAPSTNRRS</sequence>
<evidence type="ECO:0000313" key="1">
    <source>
        <dbReference type="EMBL" id="CZR53730.1"/>
    </source>
</evidence>
<dbReference type="OrthoDB" id="10432777at2759"/>
<dbReference type="Proteomes" id="UP000184330">
    <property type="component" value="Unassembled WGS sequence"/>
</dbReference>
<reference evidence="1 2" key="1">
    <citation type="submission" date="2016-03" db="EMBL/GenBank/DDBJ databases">
        <authorList>
            <person name="Ploux O."/>
        </authorList>
    </citation>
    <scope>NUCLEOTIDE SEQUENCE [LARGE SCALE GENOMIC DNA]</scope>
    <source>
        <strain evidence="1 2">UAMH 11012</strain>
    </source>
</reference>
<keyword evidence="2" id="KW-1185">Reference proteome</keyword>
<name>A0A1L7WLU9_9HELO</name>
<dbReference type="EMBL" id="FJOG01000004">
    <property type="protein sequence ID" value="CZR53730.1"/>
    <property type="molecule type" value="Genomic_DNA"/>
</dbReference>